<organism evidence="2 3">
    <name type="scientific">Enterobacillus tribolii</name>
    <dbReference type="NCBI Taxonomy" id="1487935"/>
    <lineage>
        <taxon>Bacteria</taxon>
        <taxon>Pseudomonadati</taxon>
        <taxon>Pseudomonadota</taxon>
        <taxon>Gammaproteobacteria</taxon>
        <taxon>Enterobacterales</taxon>
        <taxon>Hafniaceae</taxon>
        <taxon>Enterobacillus</taxon>
    </lineage>
</organism>
<comment type="caution">
    <text evidence="2">The sequence shown here is derived from an EMBL/GenBank/DDBJ whole genome shotgun (WGS) entry which is preliminary data.</text>
</comment>
<dbReference type="Proteomes" id="UP000254848">
    <property type="component" value="Unassembled WGS sequence"/>
</dbReference>
<dbReference type="EMBL" id="QRAP01000008">
    <property type="protein sequence ID" value="RDK87762.1"/>
    <property type="molecule type" value="Genomic_DNA"/>
</dbReference>
<dbReference type="RefSeq" id="WP_115459527.1">
    <property type="nucleotide sequence ID" value="NZ_QRAP01000008.1"/>
</dbReference>
<evidence type="ECO:0000313" key="3">
    <source>
        <dbReference type="Proteomes" id="UP000254848"/>
    </source>
</evidence>
<protein>
    <submittedName>
        <fullName evidence="2">Uncharacterized protein</fullName>
    </submittedName>
</protein>
<reference evidence="2 3" key="1">
    <citation type="submission" date="2018-07" db="EMBL/GenBank/DDBJ databases">
        <title>Genomic Encyclopedia of Type Strains, Phase IV (KMG-IV): sequencing the most valuable type-strain genomes for metagenomic binning, comparative biology and taxonomic classification.</title>
        <authorList>
            <person name="Goeker M."/>
        </authorList>
    </citation>
    <scope>NUCLEOTIDE SEQUENCE [LARGE SCALE GENOMIC DNA]</scope>
    <source>
        <strain evidence="2 3">DSM 103736</strain>
    </source>
</reference>
<evidence type="ECO:0000313" key="2">
    <source>
        <dbReference type="EMBL" id="RDK87762.1"/>
    </source>
</evidence>
<accession>A0A370QHE0</accession>
<proteinExistence type="predicted"/>
<dbReference type="AlphaFoldDB" id="A0A370QHE0"/>
<name>A0A370QHE0_9GAMM</name>
<keyword evidence="3" id="KW-1185">Reference proteome</keyword>
<keyword evidence="1" id="KW-0732">Signal</keyword>
<sequence>MIFSAKSFAALLGGLMCWNMASATELTSIYTSTKGGSCAELTGELAQTYEKRSLDAGLCEGVKNWRVLIAITDPRSWIELEQDKKTLWSLGQVALGPDAIGNFPNMDAEKVEWRMDNAGQPRAFIFRQSAQDRDNPEKEISRLYVVSLAGQEPMLCGMAKTNEEARLMADKPEACTQKLARYDIQ</sequence>
<gene>
    <name evidence="2" type="ORF">C8D90_10830</name>
</gene>
<evidence type="ECO:0000256" key="1">
    <source>
        <dbReference type="SAM" id="SignalP"/>
    </source>
</evidence>
<feature type="signal peptide" evidence="1">
    <location>
        <begin position="1"/>
        <end position="23"/>
    </location>
</feature>
<feature type="chain" id="PRO_5016860020" evidence="1">
    <location>
        <begin position="24"/>
        <end position="185"/>
    </location>
</feature>